<gene>
    <name evidence="1" type="ORF">TNIN_77311</name>
</gene>
<dbReference type="EMBL" id="BMAV01019129">
    <property type="protein sequence ID" value="GFY71856.1"/>
    <property type="molecule type" value="Genomic_DNA"/>
</dbReference>
<protein>
    <submittedName>
        <fullName evidence="1">Uncharacterized protein</fullName>
    </submittedName>
</protein>
<comment type="caution">
    <text evidence="1">The sequence shown here is derived from an EMBL/GenBank/DDBJ whole genome shotgun (WGS) entry which is preliminary data.</text>
</comment>
<dbReference type="Proteomes" id="UP000886998">
    <property type="component" value="Unassembled WGS sequence"/>
</dbReference>
<evidence type="ECO:0000313" key="2">
    <source>
        <dbReference type="Proteomes" id="UP000886998"/>
    </source>
</evidence>
<organism evidence="1 2">
    <name type="scientific">Trichonephila inaurata madagascariensis</name>
    <dbReference type="NCBI Taxonomy" id="2747483"/>
    <lineage>
        <taxon>Eukaryota</taxon>
        <taxon>Metazoa</taxon>
        <taxon>Ecdysozoa</taxon>
        <taxon>Arthropoda</taxon>
        <taxon>Chelicerata</taxon>
        <taxon>Arachnida</taxon>
        <taxon>Araneae</taxon>
        <taxon>Araneomorphae</taxon>
        <taxon>Entelegynae</taxon>
        <taxon>Araneoidea</taxon>
        <taxon>Nephilidae</taxon>
        <taxon>Trichonephila</taxon>
        <taxon>Trichonephila inaurata</taxon>
    </lineage>
</organism>
<sequence>MFQKLGHRVPYELKLRDIKQHFLMCESLLQWEEMYFTLYHMPGNEKEIQNDNHRKLWGKLGHVLTPYAKLNIHGSKLT</sequence>
<dbReference type="AlphaFoldDB" id="A0A8X7CLA7"/>
<reference evidence="1" key="1">
    <citation type="submission" date="2020-08" db="EMBL/GenBank/DDBJ databases">
        <title>Multicomponent nature underlies the extraordinary mechanical properties of spider dragline silk.</title>
        <authorList>
            <person name="Kono N."/>
            <person name="Nakamura H."/>
            <person name="Mori M."/>
            <person name="Yoshida Y."/>
            <person name="Ohtoshi R."/>
            <person name="Malay A.D."/>
            <person name="Moran D.A.P."/>
            <person name="Tomita M."/>
            <person name="Numata K."/>
            <person name="Arakawa K."/>
        </authorList>
    </citation>
    <scope>NUCLEOTIDE SEQUENCE</scope>
</reference>
<proteinExistence type="predicted"/>
<accession>A0A8X7CLA7</accession>
<keyword evidence="2" id="KW-1185">Reference proteome</keyword>
<evidence type="ECO:0000313" key="1">
    <source>
        <dbReference type="EMBL" id="GFY71856.1"/>
    </source>
</evidence>
<name>A0A8X7CLA7_9ARAC</name>